<dbReference type="GO" id="GO:0050308">
    <property type="term" value="F:sugar-phosphatase activity"/>
    <property type="evidence" value="ECO:0007669"/>
    <property type="project" value="TreeGrafter"/>
</dbReference>
<dbReference type="Gene3D" id="1.10.150.240">
    <property type="entry name" value="Putative phosphatase, domain 2"/>
    <property type="match status" value="1"/>
</dbReference>
<evidence type="ECO:0000313" key="2">
    <source>
        <dbReference type="Proteomes" id="UP000031532"/>
    </source>
</evidence>
<dbReference type="Gene3D" id="3.40.50.1000">
    <property type="entry name" value="HAD superfamily/HAD-like"/>
    <property type="match status" value="1"/>
</dbReference>
<dbReference type="PANTHER" id="PTHR43481:SF4">
    <property type="entry name" value="GLYCEROL-1-PHOSPHATE PHOSPHOHYDROLASE 1-RELATED"/>
    <property type="match status" value="1"/>
</dbReference>
<dbReference type="OrthoDB" id="9797743at2"/>
<dbReference type="NCBIfam" id="TIGR01509">
    <property type="entry name" value="HAD-SF-IA-v3"/>
    <property type="match status" value="1"/>
</dbReference>
<dbReference type="SFLD" id="SFLDS00003">
    <property type="entry name" value="Haloacid_Dehalogenase"/>
    <property type="match status" value="1"/>
</dbReference>
<dbReference type="EMBL" id="JTJC03000012">
    <property type="protein sequence ID" value="NHC37870.1"/>
    <property type="molecule type" value="Genomic_DNA"/>
</dbReference>
<comment type="caution">
    <text evidence="1">The sequence shown here is derived from an EMBL/GenBank/DDBJ whole genome shotgun (WGS) entry which is preliminary data.</text>
</comment>
<dbReference type="PRINTS" id="PR00413">
    <property type="entry name" value="HADHALOGNASE"/>
</dbReference>
<dbReference type="Proteomes" id="UP000031532">
    <property type="component" value="Unassembled WGS sequence"/>
</dbReference>
<dbReference type="InterPro" id="IPR006439">
    <property type="entry name" value="HAD-SF_hydro_IA"/>
</dbReference>
<dbReference type="RefSeq" id="WP_063777302.1">
    <property type="nucleotide sequence ID" value="NZ_JTJC03000012.1"/>
</dbReference>
<organism evidence="1 2">
    <name type="scientific">Scytonema millei VB511283</name>
    <dbReference type="NCBI Taxonomy" id="1245923"/>
    <lineage>
        <taxon>Bacteria</taxon>
        <taxon>Bacillati</taxon>
        <taxon>Cyanobacteriota</taxon>
        <taxon>Cyanophyceae</taxon>
        <taxon>Nostocales</taxon>
        <taxon>Scytonemataceae</taxon>
        <taxon>Scytonema</taxon>
    </lineage>
</organism>
<dbReference type="AlphaFoldDB" id="A0A9X5E9M0"/>
<name>A0A9X5E9M0_9CYAN</name>
<dbReference type="InterPro" id="IPR023198">
    <property type="entry name" value="PGP-like_dom2"/>
</dbReference>
<proteinExistence type="predicted"/>
<accession>A0A9X5E9M0</accession>
<dbReference type="Pfam" id="PF00702">
    <property type="entry name" value="Hydrolase"/>
    <property type="match status" value="1"/>
</dbReference>
<evidence type="ECO:0000313" key="1">
    <source>
        <dbReference type="EMBL" id="NHC37870.1"/>
    </source>
</evidence>
<dbReference type="SUPFAM" id="SSF56784">
    <property type="entry name" value="HAD-like"/>
    <property type="match status" value="1"/>
</dbReference>
<dbReference type="PANTHER" id="PTHR43481">
    <property type="entry name" value="FRUCTOSE-1-PHOSPHATE PHOSPHATASE"/>
    <property type="match status" value="1"/>
</dbReference>
<dbReference type="InterPro" id="IPR023214">
    <property type="entry name" value="HAD_sf"/>
</dbReference>
<dbReference type="SFLD" id="SFLDG01129">
    <property type="entry name" value="C1.5:_HAD__Beta-PGM__Phosphata"/>
    <property type="match status" value="1"/>
</dbReference>
<gene>
    <name evidence="1" type="ORF">QH73_0025060</name>
</gene>
<sequence length="208" mass="22628">MPDMCLIPTPPYSALIFDCDGTLAHTIPTHIQAWLATLRPLGVDLSQEWLYDRRGMSSLELIETVNHTFGFALDANVVNPARKKYFLDLLHQVVEIEAVADVARSHYGKVPLAVASGGDIRVVEPTLKAIGLYSLFDAIVTVNDVERGKPAPDIFLLAADRMGVTPTDCIVYEDSDAGLEAAHRAGMRAIDVRELWLAAAAEIGVTDS</sequence>
<dbReference type="InterPro" id="IPR036412">
    <property type="entry name" value="HAD-like_sf"/>
</dbReference>
<dbReference type="InterPro" id="IPR051806">
    <property type="entry name" value="HAD-like_SPP"/>
</dbReference>
<protein>
    <submittedName>
        <fullName evidence="1">HAD family phosphatase</fullName>
    </submittedName>
</protein>
<keyword evidence="2" id="KW-1185">Reference proteome</keyword>
<reference evidence="1 2" key="1">
    <citation type="journal article" date="2015" name="Genome Announc.">
        <title>Draft Genome Sequence of the Terrestrial Cyanobacterium Scytonema millei VB511283, Isolated from Eastern India.</title>
        <authorList>
            <person name="Sen D."/>
            <person name="Chandrababunaidu M.M."/>
            <person name="Singh D."/>
            <person name="Sanghi N."/>
            <person name="Ghorai A."/>
            <person name="Mishra G.P."/>
            <person name="Madduluri M."/>
            <person name="Adhikary S.P."/>
            <person name="Tripathy S."/>
        </authorList>
    </citation>
    <scope>NUCLEOTIDE SEQUENCE [LARGE SCALE GENOMIC DNA]</scope>
    <source>
        <strain evidence="1 2">VB511283</strain>
    </source>
</reference>